<feature type="domain" description="NADP-dependent oxidoreductase" evidence="4">
    <location>
        <begin position="29"/>
        <end position="293"/>
    </location>
</feature>
<accession>A0A176VSN9</accession>
<organism evidence="6 7">
    <name type="scientific">Marchantia polymorpha subsp. ruderalis</name>
    <dbReference type="NCBI Taxonomy" id="1480154"/>
    <lineage>
        <taxon>Eukaryota</taxon>
        <taxon>Viridiplantae</taxon>
        <taxon>Streptophyta</taxon>
        <taxon>Embryophyta</taxon>
        <taxon>Marchantiophyta</taxon>
        <taxon>Marchantiopsida</taxon>
        <taxon>Marchantiidae</taxon>
        <taxon>Marchantiales</taxon>
        <taxon>Marchantiaceae</taxon>
        <taxon>Marchantia</taxon>
    </lineage>
</organism>
<dbReference type="InterPro" id="IPR023210">
    <property type="entry name" value="NADP_OxRdtase_dom"/>
</dbReference>
<evidence type="ECO:0000259" key="4">
    <source>
        <dbReference type="Pfam" id="PF00248"/>
    </source>
</evidence>
<dbReference type="InterPro" id="IPR020471">
    <property type="entry name" value="AKR"/>
</dbReference>
<evidence type="ECO:0000256" key="3">
    <source>
        <dbReference type="PIRSR" id="PIRSR000097-3"/>
    </source>
</evidence>
<dbReference type="InterPro" id="IPR018170">
    <property type="entry name" value="Aldo/ket_reductase_CS"/>
</dbReference>
<dbReference type="PROSITE" id="PS00063">
    <property type="entry name" value="ALDOKETO_REDUCTASE_3"/>
    <property type="match status" value="1"/>
</dbReference>
<gene>
    <name evidence="6" type="ORF">AXG93_369s1240</name>
    <name evidence="5" type="ORF">Mp_5g08570</name>
</gene>
<dbReference type="Pfam" id="PF00248">
    <property type="entry name" value="Aldo_ket_red"/>
    <property type="match status" value="1"/>
</dbReference>
<evidence type="ECO:0000313" key="5">
    <source>
        <dbReference type="EMBL" id="BBN11044.1"/>
    </source>
</evidence>
<protein>
    <recommendedName>
        <fullName evidence="4">NADP-dependent oxidoreductase domain-containing protein</fullName>
    </recommendedName>
</protein>
<dbReference type="AlphaFoldDB" id="A0A176VSN9"/>
<dbReference type="SUPFAM" id="SSF51430">
    <property type="entry name" value="NAD(P)-linked oxidoreductase"/>
    <property type="match status" value="1"/>
</dbReference>
<dbReference type="PANTHER" id="PTHR11732">
    <property type="entry name" value="ALDO/KETO REDUCTASE"/>
    <property type="match status" value="1"/>
</dbReference>
<evidence type="ECO:0000313" key="7">
    <source>
        <dbReference type="Proteomes" id="UP000077202"/>
    </source>
</evidence>
<dbReference type="InterPro" id="IPR036812">
    <property type="entry name" value="NAD(P)_OxRdtase_dom_sf"/>
</dbReference>
<keyword evidence="7" id="KW-1185">Reference proteome</keyword>
<reference evidence="6 7" key="1">
    <citation type="submission" date="2016-03" db="EMBL/GenBank/DDBJ databases">
        <title>Mechanisms controlling the formation of the plant cell surface in tip-growing cells are functionally conserved among land plants.</title>
        <authorList>
            <person name="Honkanen S."/>
            <person name="Jones V.A."/>
            <person name="Morieri G."/>
            <person name="Champion C."/>
            <person name="Hetherington A.J."/>
            <person name="Kelly S."/>
            <person name="Saint-Marcoux D."/>
            <person name="Proust H."/>
            <person name="Prescott H."/>
            <person name="Dolan L."/>
        </authorList>
    </citation>
    <scope>NUCLEOTIDE SEQUENCE [LARGE SCALE GENOMIC DNA]</scope>
    <source>
        <strain evidence="7">cv. Tak-1 and cv. Tak-2</strain>
        <tissue evidence="6">Whole gametophyte</tissue>
    </source>
</reference>
<feature type="active site" description="Proton donor" evidence="1">
    <location>
        <position position="53"/>
    </location>
</feature>
<dbReference type="PIRSF" id="PIRSF000097">
    <property type="entry name" value="AKR"/>
    <property type="match status" value="1"/>
</dbReference>
<feature type="site" description="Lowers pKa of active site Tyr" evidence="3">
    <location>
        <position position="82"/>
    </location>
</feature>
<evidence type="ECO:0000256" key="1">
    <source>
        <dbReference type="PIRSR" id="PIRSR000097-1"/>
    </source>
</evidence>
<dbReference type="Proteomes" id="UP000077202">
    <property type="component" value="Unassembled WGS sequence"/>
</dbReference>
<reference evidence="8" key="3">
    <citation type="journal article" date="2020" name="Curr. Biol.">
        <title>Chromatin organization in early land plants reveals an ancestral association between H3K27me3, transposons, and constitutive heterochromatin.</title>
        <authorList>
            <person name="Montgomery S.A."/>
            <person name="Tanizawa Y."/>
            <person name="Galik B."/>
            <person name="Wang N."/>
            <person name="Ito T."/>
            <person name="Mochizuki T."/>
            <person name="Akimcheva S."/>
            <person name="Bowman J.L."/>
            <person name="Cognat V."/>
            <person name="Marechal-Drouard L."/>
            <person name="Ekker H."/>
            <person name="Hong S.F."/>
            <person name="Kohchi T."/>
            <person name="Lin S.S."/>
            <person name="Liu L.D."/>
            <person name="Nakamura Y."/>
            <person name="Valeeva L.R."/>
            <person name="Shakirov E.V."/>
            <person name="Shippen D.E."/>
            <person name="Wei W.L."/>
            <person name="Yagura M."/>
            <person name="Yamaoka S."/>
            <person name="Yamato K.T."/>
            <person name="Liu C."/>
            <person name="Berger F."/>
        </authorList>
    </citation>
    <scope>NUCLEOTIDE SEQUENCE [LARGE SCALE GENOMIC DNA]</scope>
    <source>
        <strain evidence="8">Tak-1</strain>
    </source>
</reference>
<dbReference type="PROSITE" id="PS00798">
    <property type="entry name" value="ALDOKETO_REDUCTASE_1"/>
    <property type="match status" value="1"/>
</dbReference>
<sequence length="322" mass="35500">MGVAGKQLRVKLNNGQFMPAVATGTAPMKEMSPEFVIEAIEVGYRHFDTAAMYGIEAILGKGLQQAFTQGLVKREDIFVTTKLWVTDLNAPDIVPSLKKCLSALQLEYVDMFVPHWPVRIRPGSMWFQLAPEDFLPLDLPACWKAFEECVHLGLTKGIGAGNCGIKNLKLLMADATIPPAINQIERHPGHERREIVEFCQKHGIHVQGWAALGAPNYGVLPLGAYGTNVVLESPILIKIGAKYGKTSAQVALRWNLDQGCSVVVRSTKRERMAQNLDLFDFSLTPQELVDIRGVEPNIIDPGTFFVSAGSPYKTPADMWAED</sequence>
<dbReference type="EMBL" id="AP019870">
    <property type="protein sequence ID" value="BBN11044.1"/>
    <property type="molecule type" value="Genomic_DNA"/>
</dbReference>
<dbReference type="PRINTS" id="PR00069">
    <property type="entry name" value="ALDKETRDTASE"/>
</dbReference>
<dbReference type="Proteomes" id="UP001162541">
    <property type="component" value="Chromosome 5"/>
</dbReference>
<evidence type="ECO:0000313" key="6">
    <source>
        <dbReference type="EMBL" id="OAE23830.1"/>
    </source>
</evidence>
<feature type="binding site" evidence="2">
    <location>
        <position position="115"/>
    </location>
    <ligand>
        <name>substrate</name>
    </ligand>
</feature>
<name>A0A176VSN9_MARPO</name>
<dbReference type="CDD" id="cd19124">
    <property type="entry name" value="AKR_AKR4A_4B"/>
    <property type="match status" value="1"/>
</dbReference>
<reference evidence="5" key="2">
    <citation type="journal article" date="2019" name="Curr. Biol.">
        <title>Chromatin organization in early land plants reveals an ancestral association between H3K27me3, transposons, and constitutive heterochromatin.</title>
        <authorList>
            <person name="Montgomery S.A."/>
            <person name="Tanizawa Y."/>
            <person name="Galik B."/>
            <person name="Wang N."/>
            <person name="Ito T."/>
            <person name="Mochizuki T."/>
            <person name="Akimcheva S."/>
            <person name="Bowman J."/>
            <person name="Cognat V."/>
            <person name="Drouard L."/>
            <person name="Ekker H."/>
            <person name="Houng S."/>
            <person name="Kohchi T."/>
            <person name="Lin S."/>
            <person name="Liu L.D."/>
            <person name="Nakamura Y."/>
            <person name="Valeeva L.R."/>
            <person name="Shakirov E.V."/>
            <person name="Shippen D.E."/>
            <person name="Wei W."/>
            <person name="Yagura M."/>
            <person name="Yamaoka S."/>
            <person name="Yamato K.T."/>
            <person name="Liu C."/>
            <person name="Berger F."/>
        </authorList>
    </citation>
    <scope>NUCLEOTIDE SEQUENCE [LARGE SCALE GENOMIC DNA]</scope>
    <source>
        <strain evidence="5">Tak-1</strain>
    </source>
</reference>
<proteinExistence type="predicted"/>
<dbReference type="InterPro" id="IPR044497">
    <property type="entry name" value="AKR4A/B"/>
</dbReference>
<dbReference type="EMBL" id="LVLJ01002763">
    <property type="protein sequence ID" value="OAE23830.1"/>
    <property type="molecule type" value="Genomic_DNA"/>
</dbReference>
<evidence type="ECO:0000256" key="2">
    <source>
        <dbReference type="PIRSR" id="PIRSR000097-2"/>
    </source>
</evidence>
<dbReference type="Gene3D" id="3.20.20.100">
    <property type="entry name" value="NADP-dependent oxidoreductase domain"/>
    <property type="match status" value="1"/>
</dbReference>
<dbReference type="GO" id="GO:0016616">
    <property type="term" value="F:oxidoreductase activity, acting on the CH-OH group of donors, NAD or NADP as acceptor"/>
    <property type="evidence" value="ECO:0007669"/>
    <property type="project" value="InterPro"/>
</dbReference>
<evidence type="ECO:0000313" key="8">
    <source>
        <dbReference type="Proteomes" id="UP001162541"/>
    </source>
</evidence>